<reference evidence="1" key="2">
    <citation type="submission" date="2020-05" db="UniProtKB">
        <authorList>
            <consortium name="EnsemblMetazoa"/>
        </authorList>
    </citation>
    <scope>IDENTIFICATION</scope>
    <source>
        <strain evidence="1">maculatus3</strain>
    </source>
</reference>
<keyword evidence="2" id="KW-1185">Reference proteome</keyword>
<name>A0A182SYN9_9DIPT</name>
<dbReference type="GO" id="GO:0006351">
    <property type="term" value="P:DNA-templated transcription"/>
    <property type="evidence" value="ECO:0007669"/>
    <property type="project" value="InterPro"/>
</dbReference>
<proteinExistence type="predicted"/>
<evidence type="ECO:0000313" key="2">
    <source>
        <dbReference type="Proteomes" id="UP000075901"/>
    </source>
</evidence>
<dbReference type="VEuPathDB" id="VectorBase:AMAM016100"/>
<dbReference type="GO" id="GO:0003714">
    <property type="term" value="F:transcription corepressor activity"/>
    <property type="evidence" value="ECO:0007669"/>
    <property type="project" value="InterPro"/>
</dbReference>
<dbReference type="PANTHER" id="PTHR21243">
    <property type="entry name" value="PROTEIN SCAI"/>
    <property type="match status" value="1"/>
</dbReference>
<evidence type="ECO:0000313" key="1">
    <source>
        <dbReference type="EnsemblMetazoa" id="AMAM016100-PA"/>
    </source>
</evidence>
<sequence length="224" mass="26513">MASTEEQDRKIVLEFCHLLEKSKQLFNGLRDLPQYGHRQWQAYFGRTFDVYTKLWKFQQQHRLVLDSNLRTSETNYLNEAYSFYAAIRGRAYYSRAIKEDRPDLMVKKLRYYARFIVVCLLLKKMKLVRELVIELERQIQEYTTTYEPEDQLEWSLVLEEIKGFIKAESAVAVLHADTNPIVLSHSKSKQFKLSGISGLKYLGKTIWQNKIYDITFATTTTRQS</sequence>
<organism evidence="1 2">
    <name type="scientific">Anopheles maculatus</name>
    <dbReference type="NCBI Taxonomy" id="74869"/>
    <lineage>
        <taxon>Eukaryota</taxon>
        <taxon>Metazoa</taxon>
        <taxon>Ecdysozoa</taxon>
        <taxon>Arthropoda</taxon>
        <taxon>Hexapoda</taxon>
        <taxon>Insecta</taxon>
        <taxon>Pterygota</taxon>
        <taxon>Neoptera</taxon>
        <taxon>Endopterygota</taxon>
        <taxon>Diptera</taxon>
        <taxon>Nematocera</taxon>
        <taxon>Culicoidea</taxon>
        <taxon>Culicidae</taxon>
        <taxon>Anophelinae</taxon>
        <taxon>Anopheles</taxon>
        <taxon>Anopheles maculatus group</taxon>
    </lineage>
</organism>
<dbReference type="Proteomes" id="UP000075901">
    <property type="component" value="Unassembled WGS sequence"/>
</dbReference>
<dbReference type="AlphaFoldDB" id="A0A182SYN9"/>
<dbReference type="InterPro" id="IPR022709">
    <property type="entry name" value="SCAI"/>
</dbReference>
<accession>A0A182SYN9</accession>
<evidence type="ECO:0008006" key="3">
    <source>
        <dbReference type="Google" id="ProtNLM"/>
    </source>
</evidence>
<dbReference type="EnsemblMetazoa" id="AMAM016100-RA">
    <property type="protein sequence ID" value="AMAM016100-PA"/>
    <property type="gene ID" value="AMAM016100"/>
</dbReference>
<dbReference type="Pfam" id="PF12070">
    <property type="entry name" value="SCAI"/>
    <property type="match status" value="2"/>
</dbReference>
<reference evidence="2" key="1">
    <citation type="submission" date="2013-09" db="EMBL/GenBank/DDBJ databases">
        <title>The Genome Sequence of Anopheles maculatus species B.</title>
        <authorList>
            <consortium name="The Broad Institute Genomics Platform"/>
            <person name="Neafsey D.E."/>
            <person name="Besansky N."/>
            <person name="Howell P."/>
            <person name="Walton C."/>
            <person name="Young S.K."/>
            <person name="Zeng Q."/>
            <person name="Gargeya S."/>
            <person name="Fitzgerald M."/>
            <person name="Haas B."/>
            <person name="Abouelleil A."/>
            <person name="Allen A.W."/>
            <person name="Alvarado L."/>
            <person name="Arachchi H.M."/>
            <person name="Berlin A.M."/>
            <person name="Chapman S.B."/>
            <person name="Gainer-Dewar J."/>
            <person name="Goldberg J."/>
            <person name="Griggs A."/>
            <person name="Gujja S."/>
            <person name="Hansen M."/>
            <person name="Howarth C."/>
            <person name="Imamovic A."/>
            <person name="Ireland A."/>
            <person name="Larimer J."/>
            <person name="McCowan C."/>
            <person name="Murphy C."/>
            <person name="Pearson M."/>
            <person name="Poon T.W."/>
            <person name="Priest M."/>
            <person name="Roberts A."/>
            <person name="Saif S."/>
            <person name="Shea T."/>
            <person name="Sisk P."/>
            <person name="Sykes S."/>
            <person name="Wortman J."/>
            <person name="Nusbaum C."/>
            <person name="Birren B."/>
        </authorList>
    </citation>
    <scope>NUCLEOTIDE SEQUENCE [LARGE SCALE GENOMIC DNA]</scope>
    <source>
        <strain evidence="2">maculatus3</strain>
    </source>
</reference>
<protein>
    <recommendedName>
        <fullName evidence="3">Protein SCAI</fullName>
    </recommendedName>
</protein>